<evidence type="ECO:0000256" key="6">
    <source>
        <dbReference type="ARBA" id="ARBA00023235"/>
    </source>
</evidence>
<dbReference type="InterPro" id="IPR046357">
    <property type="entry name" value="PPIase_dom_sf"/>
</dbReference>
<dbReference type="Gene3D" id="2.60.120.340">
    <property type="entry name" value="Nucleoplasmin core domain"/>
    <property type="match status" value="1"/>
</dbReference>
<evidence type="ECO:0000256" key="4">
    <source>
        <dbReference type="ARBA" id="ARBA00011865"/>
    </source>
</evidence>
<dbReference type="Proteomes" id="UP000225277">
    <property type="component" value="Unassembled WGS sequence"/>
</dbReference>
<dbReference type="Pfam" id="PF17800">
    <property type="entry name" value="NPL"/>
    <property type="match status" value="1"/>
</dbReference>
<dbReference type="EC" id="5.2.1.8" evidence="7"/>
<dbReference type="OrthoDB" id="77911at2759"/>
<dbReference type="InterPro" id="IPR023566">
    <property type="entry name" value="PPIase_Fpr3/Fpr4-like"/>
</dbReference>
<comment type="subunit">
    <text evidence="4">Binds to histones H3 and H4.</text>
</comment>
<dbReference type="GO" id="GO:0003755">
    <property type="term" value="F:peptidyl-prolyl cis-trans isomerase activity"/>
    <property type="evidence" value="ECO:0007669"/>
    <property type="project" value="UniProtKB-KW"/>
</dbReference>
<evidence type="ECO:0000256" key="1">
    <source>
        <dbReference type="ARBA" id="ARBA00000971"/>
    </source>
</evidence>
<feature type="compositionally biased region" description="Acidic residues" evidence="8">
    <location>
        <begin position="92"/>
        <end position="104"/>
    </location>
</feature>
<evidence type="ECO:0000313" key="11">
    <source>
        <dbReference type="Proteomes" id="UP000225277"/>
    </source>
</evidence>
<feature type="compositionally biased region" description="Acidic residues" evidence="8">
    <location>
        <begin position="134"/>
        <end position="143"/>
    </location>
</feature>
<dbReference type="RefSeq" id="XP_023620979.1">
    <property type="nucleotide sequence ID" value="XM_023765211.1"/>
</dbReference>
<dbReference type="PANTHER" id="PTHR43811:SF19">
    <property type="entry name" value="39 KDA FK506-BINDING NUCLEAR PROTEIN"/>
    <property type="match status" value="1"/>
</dbReference>
<dbReference type="SUPFAM" id="SSF54534">
    <property type="entry name" value="FKBP-like"/>
    <property type="match status" value="1"/>
</dbReference>
<dbReference type="PANTHER" id="PTHR43811">
    <property type="entry name" value="FKBP-TYPE PEPTIDYL-PROLYL CIS-TRANS ISOMERASE FKPA"/>
    <property type="match status" value="1"/>
</dbReference>
<feature type="compositionally biased region" description="Basic and acidic residues" evidence="8">
    <location>
        <begin position="344"/>
        <end position="358"/>
    </location>
</feature>
<feature type="region of interest" description="Disordered" evidence="8">
    <location>
        <begin position="65"/>
        <end position="118"/>
    </location>
</feature>
<dbReference type="FunFam" id="3.10.50.40:FF:000006">
    <property type="entry name" value="Peptidyl-prolyl cis-trans isomerase"/>
    <property type="match status" value="1"/>
</dbReference>
<evidence type="ECO:0000256" key="8">
    <source>
        <dbReference type="SAM" id="MobiDB-lite"/>
    </source>
</evidence>
<gene>
    <name evidence="10" type="ORF">RCC_00056</name>
</gene>
<feature type="compositionally biased region" description="Acidic residues" evidence="8">
    <location>
        <begin position="240"/>
        <end position="270"/>
    </location>
</feature>
<protein>
    <recommendedName>
        <fullName evidence="7">peptidylprolyl isomerase</fullName>
        <ecNumber evidence="7">5.2.1.8</ecNumber>
    </recommendedName>
</protein>
<keyword evidence="5 7" id="KW-0697">Rotamase</keyword>
<feature type="region of interest" description="Disordered" evidence="8">
    <location>
        <begin position="131"/>
        <end position="179"/>
    </location>
</feature>
<dbReference type="InterPro" id="IPR001179">
    <property type="entry name" value="PPIase_FKBP_dom"/>
</dbReference>
<dbReference type="GO" id="GO:0000785">
    <property type="term" value="C:chromatin"/>
    <property type="evidence" value="ECO:0007669"/>
    <property type="project" value="TreeGrafter"/>
</dbReference>
<evidence type="ECO:0000313" key="10">
    <source>
        <dbReference type="EMBL" id="CZT14081.1"/>
    </source>
</evidence>
<evidence type="ECO:0000256" key="7">
    <source>
        <dbReference type="PROSITE-ProRule" id="PRU00277"/>
    </source>
</evidence>
<organism evidence="10 11">
    <name type="scientific">Ramularia collo-cygni</name>
    <dbReference type="NCBI Taxonomy" id="112498"/>
    <lineage>
        <taxon>Eukaryota</taxon>
        <taxon>Fungi</taxon>
        <taxon>Dikarya</taxon>
        <taxon>Ascomycota</taxon>
        <taxon>Pezizomycotina</taxon>
        <taxon>Dothideomycetes</taxon>
        <taxon>Dothideomycetidae</taxon>
        <taxon>Mycosphaerellales</taxon>
        <taxon>Mycosphaerellaceae</taxon>
        <taxon>Ramularia</taxon>
    </lineage>
</organism>
<feature type="compositionally biased region" description="Basic residues" evidence="8">
    <location>
        <begin position="288"/>
        <end position="299"/>
    </location>
</feature>
<dbReference type="PIRSF" id="PIRSF001473">
    <property type="entry name" value="FK506-bp_FPR3"/>
    <property type="match status" value="1"/>
</dbReference>
<dbReference type="STRING" id="112498.A0A2D3ULQ2"/>
<name>A0A2D3ULQ2_9PEZI</name>
<feature type="compositionally biased region" description="Basic and acidic residues" evidence="8">
    <location>
        <begin position="373"/>
        <end position="383"/>
    </location>
</feature>
<dbReference type="InterPro" id="IPR041232">
    <property type="entry name" value="NPL"/>
</dbReference>
<evidence type="ECO:0000256" key="2">
    <source>
        <dbReference type="ARBA" id="ARBA00002221"/>
    </source>
</evidence>
<evidence type="ECO:0000259" key="9">
    <source>
        <dbReference type="PROSITE" id="PS50059"/>
    </source>
</evidence>
<dbReference type="PROSITE" id="PS50059">
    <property type="entry name" value="FKBP_PPIASE"/>
    <property type="match status" value="1"/>
</dbReference>
<dbReference type="Pfam" id="PF00254">
    <property type="entry name" value="FKBP_C"/>
    <property type="match status" value="1"/>
</dbReference>
<comment type="catalytic activity">
    <reaction evidence="1 7">
        <text>[protein]-peptidylproline (omega=180) = [protein]-peptidylproline (omega=0)</text>
        <dbReference type="Rhea" id="RHEA:16237"/>
        <dbReference type="Rhea" id="RHEA-COMP:10747"/>
        <dbReference type="Rhea" id="RHEA-COMP:10748"/>
        <dbReference type="ChEBI" id="CHEBI:83833"/>
        <dbReference type="ChEBI" id="CHEBI:83834"/>
        <dbReference type="EC" id="5.2.1.8"/>
    </reaction>
</comment>
<dbReference type="GO" id="GO:0005730">
    <property type="term" value="C:nucleolus"/>
    <property type="evidence" value="ECO:0007669"/>
    <property type="project" value="TreeGrafter"/>
</dbReference>
<dbReference type="AlphaFoldDB" id="A0A2D3ULQ2"/>
<comment type="similarity">
    <text evidence="3">Belongs to the FKBP-type PPIase family. FKBP3/4 subfamily.</text>
</comment>
<evidence type="ECO:0000256" key="5">
    <source>
        <dbReference type="ARBA" id="ARBA00023110"/>
    </source>
</evidence>
<sequence length="499" mass="53912">MSAMIPMAMFGLEVPAGDVAIPAISEIPSAFRITMAAIDPSAEPEETDEPNAVPRATLKVIRQALVDYDSEDDEDEDEDDFDINEMEAMLGDQEDDEDSDDEDVNGGPSDPARSKKAKKAAAKKAIMELLAQEGESDDVEVDDMPNGKKSAKAKGKMPASDDDEDVEDDEDSDDEEGEIEEFVICTLDPAKNYQQPLDITIGENERVFFKVSGTHSIFLTGNYVEPTSHDHAHGGGMYDPDSDEEDDYDLEPNSDEEIDYDSEDELDDIEDPRITEIEDEEAPELVKASKKADKKGKNKRAAEDEAEPAAGASIDELIAKTEEKPLSKKQLKKLKKNDGSATETKTEEPASAKSDKKVSFAKQLEQGPTPTKADAKKADDKKPAASGPRVVQGVTIDDKKLGTGPAAKAGDKVGMRYIGKLEKDGKVFDSNKKGKPFTFKLGVGEVIKGWDIGVAGMTAGGERRITIPAHLGYGKQGTGPIPGNANLVFDVKLLSVAKK</sequence>
<dbReference type="Gene3D" id="3.10.50.40">
    <property type="match status" value="1"/>
</dbReference>
<feature type="domain" description="PPIase FKBP-type" evidence="9">
    <location>
        <begin position="410"/>
        <end position="497"/>
    </location>
</feature>
<accession>A0A2D3ULQ2</accession>
<feature type="compositionally biased region" description="Acidic residues" evidence="8">
    <location>
        <begin position="68"/>
        <end position="85"/>
    </location>
</feature>
<feature type="compositionally biased region" description="Basic and acidic residues" evidence="8">
    <location>
        <begin position="317"/>
        <end position="326"/>
    </location>
</feature>
<comment type="function">
    <text evidence="2">PPIase that acts as a histone chaperone. Histone proline isomerase that increases the rate of cis-trans isomerization at prolines on the histone H3 N-terminal tail. Proline isomerization influences H3 methylation thereby regulating gene expression.</text>
</comment>
<feature type="compositionally biased region" description="Acidic residues" evidence="8">
    <location>
        <begin position="160"/>
        <end position="179"/>
    </location>
</feature>
<proteinExistence type="inferred from homology"/>
<reference evidence="10 11" key="1">
    <citation type="submission" date="2016-03" db="EMBL/GenBank/DDBJ databases">
        <authorList>
            <person name="Ploux O."/>
        </authorList>
    </citation>
    <scope>NUCLEOTIDE SEQUENCE [LARGE SCALE GENOMIC DNA]</scope>
    <source>
        <strain evidence="10 11">URUG2</strain>
    </source>
</reference>
<feature type="region of interest" description="Disordered" evidence="8">
    <location>
        <begin position="225"/>
        <end position="391"/>
    </location>
</feature>
<dbReference type="EMBL" id="FJUY01000001">
    <property type="protein sequence ID" value="CZT14081.1"/>
    <property type="molecule type" value="Genomic_DNA"/>
</dbReference>
<keyword evidence="11" id="KW-1185">Reference proteome</keyword>
<keyword evidence="6 7" id="KW-0413">Isomerase</keyword>
<evidence type="ECO:0000256" key="3">
    <source>
        <dbReference type="ARBA" id="ARBA00007838"/>
    </source>
</evidence>
<dbReference type="GeneID" id="35595463"/>